<comment type="caution">
    <text evidence="1">The sequence shown here is derived from an EMBL/GenBank/DDBJ whole genome shotgun (WGS) entry which is preliminary data.</text>
</comment>
<accession>A0A9N9CHJ6</accession>
<dbReference type="AlphaFoldDB" id="A0A9N9CHJ6"/>
<dbReference type="EMBL" id="CAJVPV010006232">
    <property type="protein sequence ID" value="CAG8601982.1"/>
    <property type="molecule type" value="Genomic_DNA"/>
</dbReference>
<gene>
    <name evidence="1" type="ORF">AMORRO_LOCUS7822</name>
</gene>
<organism evidence="1 2">
    <name type="scientific">Acaulospora morrowiae</name>
    <dbReference type="NCBI Taxonomy" id="94023"/>
    <lineage>
        <taxon>Eukaryota</taxon>
        <taxon>Fungi</taxon>
        <taxon>Fungi incertae sedis</taxon>
        <taxon>Mucoromycota</taxon>
        <taxon>Glomeromycotina</taxon>
        <taxon>Glomeromycetes</taxon>
        <taxon>Diversisporales</taxon>
        <taxon>Acaulosporaceae</taxon>
        <taxon>Acaulospora</taxon>
    </lineage>
</organism>
<proteinExistence type="predicted"/>
<protein>
    <submittedName>
        <fullName evidence="1">9302_t:CDS:1</fullName>
    </submittedName>
</protein>
<dbReference type="Proteomes" id="UP000789342">
    <property type="component" value="Unassembled WGS sequence"/>
</dbReference>
<sequence>KQGYVHKAILANGVINFKISVGRLITARYSFNCHWTVTSVFGEMFLTNAHFDITGHVYIKGFRVNLGVCRNNIIYVNPEDDHVDQL</sequence>
<evidence type="ECO:0000313" key="2">
    <source>
        <dbReference type="Proteomes" id="UP000789342"/>
    </source>
</evidence>
<name>A0A9N9CHJ6_9GLOM</name>
<keyword evidence="2" id="KW-1185">Reference proteome</keyword>
<feature type="non-terminal residue" evidence="1">
    <location>
        <position position="1"/>
    </location>
</feature>
<reference evidence="1" key="1">
    <citation type="submission" date="2021-06" db="EMBL/GenBank/DDBJ databases">
        <authorList>
            <person name="Kallberg Y."/>
            <person name="Tangrot J."/>
            <person name="Rosling A."/>
        </authorList>
    </citation>
    <scope>NUCLEOTIDE SEQUENCE</scope>
    <source>
        <strain evidence="1">CL551</strain>
    </source>
</reference>
<evidence type="ECO:0000313" key="1">
    <source>
        <dbReference type="EMBL" id="CAG8601982.1"/>
    </source>
</evidence>